<reference evidence="2" key="1">
    <citation type="journal article" date="2009" name="Plant Mol. Biol.">
        <title>Insights into corn genes derived from large-scale cDNA sequencing.</title>
        <authorList>
            <person name="Alexandrov N.N."/>
            <person name="Brover V.V."/>
            <person name="Freidin S."/>
            <person name="Troukhan M.E."/>
            <person name="Tatarinova T.V."/>
            <person name="Zhang H."/>
            <person name="Swaller T.J."/>
            <person name="Lu Y.P."/>
            <person name="Bouck J."/>
            <person name="Flavell R.B."/>
            <person name="Feldmann K.A."/>
        </authorList>
    </citation>
    <scope>NUCLEOTIDE SEQUENCE</scope>
</reference>
<dbReference type="EMBL" id="EU963507">
    <property type="protein sequence ID" value="ACG35625.1"/>
    <property type="molecule type" value="mRNA"/>
</dbReference>
<keyword evidence="1" id="KW-0732">Signal</keyword>
<protein>
    <submittedName>
        <fullName evidence="2">Uncharacterized protein</fullName>
    </submittedName>
</protein>
<organism evidence="2">
    <name type="scientific">Zea mays</name>
    <name type="common">Maize</name>
    <dbReference type="NCBI Taxonomy" id="4577"/>
    <lineage>
        <taxon>Eukaryota</taxon>
        <taxon>Viridiplantae</taxon>
        <taxon>Streptophyta</taxon>
        <taxon>Embryophyta</taxon>
        <taxon>Tracheophyta</taxon>
        <taxon>Spermatophyta</taxon>
        <taxon>Magnoliopsida</taxon>
        <taxon>Liliopsida</taxon>
        <taxon>Poales</taxon>
        <taxon>Poaceae</taxon>
        <taxon>PACMAD clade</taxon>
        <taxon>Panicoideae</taxon>
        <taxon>Andropogonodae</taxon>
        <taxon>Andropogoneae</taxon>
        <taxon>Tripsacinae</taxon>
        <taxon>Zea</taxon>
    </lineage>
</organism>
<name>B6TEU2_MAIZE</name>
<evidence type="ECO:0000313" key="2">
    <source>
        <dbReference type="EMBL" id="ACG35625.1"/>
    </source>
</evidence>
<sequence>MHASSLSVSVSIFFLLSGRMDIAACTWLHGHLCHDFLPFFFIRSPLHVMYACKK</sequence>
<dbReference type="AlphaFoldDB" id="B6TEU2"/>
<feature type="chain" id="PRO_5002847790" evidence="1">
    <location>
        <begin position="25"/>
        <end position="54"/>
    </location>
</feature>
<accession>B6TEU2</accession>
<proteinExistence type="evidence at transcript level"/>
<feature type="signal peptide" evidence="1">
    <location>
        <begin position="1"/>
        <end position="24"/>
    </location>
</feature>
<evidence type="ECO:0000256" key="1">
    <source>
        <dbReference type="SAM" id="SignalP"/>
    </source>
</evidence>